<evidence type="ECO:0000259" key="3">
    <source>
        <dbReference type="PROSITE" id="PS51635"/>
    </source>
</evidence>
<dbReference type="GO" id="GO:0047499">
    <property type="term" value="F:calcium-independent phospholipase A2 activity"/>
    <property type="evidence" value="ECO:0000318"/>
    <property type="project" value="GO_Central"/>
</dbReference>
<evidence type="ECO:0000256" key="1">
    <source>
        <dbReference type="ARBA" id="ARBA00023098"/>
    </source>
</evidence>
<dbReference type="PANTHER" id="PTHR24185:SF2">
    <property type="entry name" value="PATATIN FAMILY PROTEIN"/>
    <property type="match status" value="1"/>
</dbReference>
<evidence type="ECO:0000313" key="4">
    <source>
        <dbReference type="EMBL" id="EGC34117.1"/>
    </source>
</evidence>
<dbReference type="AlphaFoldDB" id="F0ZPK7"/>
<protein>
    <recommendedName>
        <fullName evidence="3">PNPLA domain-containing protein</fullName>
    </recommendedName>
</protein>
<keyword evidence="2" id="KW-0442">Lipid degradation</keyword>
<dbReference type="GO" id="GO:0019369">
    <property type="term" value="P:arachidonate metabolic process"/>
    <property type="evidence" value="ECO:0000318"/>
    <property type="project" value="GO_Central"/>
</dbReference>
<dbReference type="KEGG" id="dpp:DICPUDRAFT_153714"/>
<dbReference type="InterPro" id="IPR016035">
    <property type="entry name" value="Acyl_Trfase/lysoPLipase"/>
</dbReference>
<feature type="active site" description="Nucleophile" evidence="2">
    <location>
        <position position="79"/>
    </location>
</feature>
<keyword evidence="1 2" id="KW-0443">Lipid metabolism</keyword>
<dbReference type="OrthoDB" id="17916at2759"/>
<organism evidence="4 5">
    <name type="scientific">Dictyostelium purpureum</name>
    <name type="common">Slime mold</name>
    <dbReference type="NCBI Taxonomy" id="5786"/>
    <lineage>
        <taxon>Eukaryota</taxon>
        <taxon>Amoebozoa</taxon>
        <taxon>Evosea</taxon>
        <taxon>Eumycetozoa</taxon>
        <taxon>Dictyostelia</taxon>
        <taxon>Dictyosteliales</taxon>
        <taxon>Dictyosteliaceae</taxon>
        <taxon>Dictyostelium</taxon>
    </lineage>
</organism>
<dbReference type="PANTHER" id="PTHR24185">
    <property type="entry name" value="CALCIUM-INDEPENDENT PHOSPHOLIPASE A2-GAMMA"/>
    <property type="match status" value="1"/>
</dbReference>
<dbReference type="OMA" id="IFTYRFD"/>
<feature type="short sequence motif" description="DGA/G" evidence="2">
    <location>
        <begin position="213"/>
        <end position="215"/>
    </location>
</feature>
<dbReference type="GO" id="GO:0016020">
    <property type="term" value="C:membrane"/>
    <property type="evidence" value="ECO:0000318"/>
    <property type="project" value="GO_Central"/>
</dbReference>
<dbReference type="InterPro" id="IPR002641">
    <property type="entry name" value="PNPLA_dom"/>
</dbReference>
<dbReference type="RefSeq" id="XP_003289363.1">
    <property type="nucleotide sequence ID" value="XM_003289315.1"/>
</dbReference>
<evidence type="ECO:0000313" key="5">
    <source>
        <dbReference type="Proteomes" id="UP000001064"/>
    </source>
</evidence>
<dbReference type="SUPFAM" id="SSF52151">
    <property type="entry name" value="FabD/lysophospholipase-like"/>
    <property type="match status" value="1"/>
</dbReference>
<feature type="active site" description="Proton acceptor" evidence="2">
    <location>
        <position position="213"/>
    </location>
</feature>
<dbReference type="InParanoid" id="F0ZPK7"/>
<dbReference type="GO" id="GO:0016042">
    <property type="term" value="P:lipid catabolic process"/>
    <property type="evidence" value="ECO:0007669"/>
    <property type="project" value="UniProtKB-UniRule"/>
</dbReference>
<dbReference type="Proteomes" id="UP000001064">
    <property type="component" value="Unassembled WGS sequence"/>
</dbReference>
<sequence>MNWFTNYFYGNQNNNINVEEVEKQFYLIGDDSDDSLVKVIVSLDGGGMRGYLTILLLKEIQELLEKDLGITCHIIAGTSTGGILAYSKLYDVSNDELLDMYRKFGKKIFPSSAMDVMHNIISEGTLFSTKELIKSLKDNFAGRDMSHRKGFVVTVAEDKCSHEKSAKVFANYENPSTHLHDDSNVDVVDILRSTAGIPGLFNQYENSKYIYYDGGFQYNCNLPIALIEAKALYPNKKLLFISLGTGYQKSERVQYHFTNDQTDSKVERFINSLNSQGKPFLRSQQMVGSIFDLTKNLYRLYKEYLKMPKTSEILSKFLLDHRDDPDIFTYRFDCQLEFPINLHDSSDKAAEEMERSVKDYVNDPNNNFKKSLSNIKKLIDLKQ</sequence>
<gene>
    <name evidence="4" type="ORF">DICPUDRAFT_153714</name>
</gene>
<dbReference type="PROSITE" id="PS51635">
    <property type="entry name" value="PNPLA"/>
    <property type="match status" value="1"/>
</dbReference>
<name>F0ZPK7_DICPU</name>
<dbReference type="eggNOG" id="KOG4231">
    <property type="taxonomic scope" value="Eukaryota"/>
</dbReference>
<evidence type="ECO:0000256" key="2">
    <source>
        <dbReference type="PROSITE-ProRule" id="PRU01161"/>
    </source>
</evidence>
<keyword evidence="2" id="KW-0378">Hydrolase</keyword>
<feature type="domain" description="PNPLA" evidence="3">
    <location>
        <begin position="41"/>
        <end position="228"/>
    </location>
</feature>
<feature type="short sequence motif" description="GXSXG" evidence="2">
    <location>
        <begin position="77"/>
        <end position="81"/>
    </location>
</feature>
<dbReference type="VEuPathDB" id="AmoebaDB:DICPUDRAFT_153714"/>
<dbReference type="EMBL" id="GL871111">
    <property type="protein sequence ID" value="EGC34117.1"/>
    <property type="molecule type" value="Genomic_DNA"/>
</dbReference>
<dbReference type="STRING" id="5786.F0ZPK7"/>
<dbReference type="CDD" id="cd07199">
    <property type="entry name" value="Pat17_PNPLA8_PNPLA9_like"/>
    <property type="match status" value="1"/>
</dbReference>
<dbReference type="GeneID" id="10502325"/>
<dbReference type="Pfam" id="PF01734">
    <property type="entry name" value="Patatin"/>
    <property type="match status" value="1"/>
</dbReference>
<reference evidence="5" key="1">
    <citation type="journal article" date="2011" name="Genome Biol.">
        <title>Comparative genomics of the social amoebae Dictyostelium discoideum and Dictyostelium purpureum.</title>
        <authorList>
            <consortium name="US DOE Joint Genome Institute (JGI-PGF)"/>
            <person name="Sucgang R."/>
            <person name="Kuo A."/>
            <person name="Tian X."/>
            <person name="Salerno W."/>
            <person name="Parikh A."/>
            <person name="Feasley C.L."/>
            <person name="Dalin E."/>
            <person name="Tu H."/>
            <person name="Huang E."/>
            <person name="Barry K."/>
            <person name="Lindquist E."/>
            <person name="Shapiro H."/>
            <person name="Bruce D."/>
            <person name="Schmutz J."/>
            <person name="Salamov A."/>
            <person name="Fey P."/>
            <person name="Gaudet P."/>
            <person name="Anjard C."/>
            <person name="Babu M.M."/>
            <person name="Basu S."/>
            <person name="Bushmanova Y."/>
            <person name="van der Wel H."/>
            <person name="Katoh-Kurasawa M."/>
            <person name="Dinh C."/>
            <person name="Coutinho P.M."/>
            <person name="Saito T."/>
            <person name="Elias M."/>
            <person name="Schaap P."/>
            <person name="Kay R.R."/>
            <person name="Henrissat B."/>
            <person name="Eichinger L."/>
            <person name="Rivero F."/>
            <person name="Putnam N.H."/>
            <person name="West C.M."/>
            <person name="Loomis W.F."/>
            <person name="Chisholm R.L."/>
            <person name="Shaulsky G."/>
            <person name="Strassmann J.E."/>
            <person name="Queller D.C."/>
            <person name="Kuspa A."/>
            <person name="Grigoriev I.V."/>
        </authorList>
    </citation>
    <scope>NUCLEOTIDE SEQUENCE [LARGE SCALE GENOMIC DNA]</scope>
    <source>
        <strain evidence="5">QSDP1</strain>
    </source>
</reference>
<dbReference type="Gene3D" id="3.40.1090.10">
    <property type="entry name" value="Cytosolic phospholipase A2 catalytic domain"/>
    <property type="match status" value="1"/>
</dbReference>
<feature type="short sequence motif" description="GXGXXG" evidence="2">
    <location>
        <begin position="45"/>
        <end position="50"/>
    </location>
</feature>
<proteinExistence type="predicted"/>
<accession>F0ZPK7</accession>
<keyword evidence="5" id="KW-1185">Reference proteome</keyword>